<evidence type="ECO:0000313" key="7">
    <source>
        <dbReference type="EMBL" id="GHD86628.1"/>
    </source>
</evidence>
<accession>A0A918Y1J1</accession>
<reference evidence="7" key="2">
    <citation type="submission" date="2020-09" db="EMBL/GenBank/DDBJ databases">
        <authorList>
            <person name="Sun Q."/>
            <person name="Ohkuma M."/>
        </authorList>
    </citation>
    <scope>NUCLEOTIDE SEQUENCE</scope>
    <source>
        <strain evidence="7">JCM 4654</strain>
    </source>
</reference>
<dbReference type="PROSITE" id="PS51257">
    <property type="entry name" value="PROKAR_LIPOPROTEIN"/>
    <property type="match status" value="1"/>
</dbReference>
<keyword evidence="4 5" id="KW-0732">Signal</keyword>
<evidence type="ECO:0000256" key="1">
    <source>
        <dbReference type="ARBA" id="ARBA00004196"/>
    </source>
</evidence>
<dbReference type="GO" id="GO:0042597">
    <property type="term" value="C:periplasmic space"/>
    <property type="evidence" value="ECO:0007669"/>
    <property type="project" value="UniProtKB-ARBA"/>
</dbReference>
<comment type="similarity">
    <text evidence="2">Belongs to the bacterial solute-binding protein 5 family.</text>
</comment>
<dbReference type="PANTHER" id="PTHR30290:SF10">
    <property type="entry name" value="PERIPLASMIC OLIGOPEPTIDE-BINDING PROTEIN-RELATED"/>
    <property type="match status" value="1"/>
</dbReference>
<dbReference type="InterPro" id="IPR030678">
    <property type="entry name" value="Peptide/Ni-bd"/>
</dbReference>
<organism evidence="7 8">
    <name type="scientific">Streptomyces naganishii JCM 4654</name>
    <dbReference type="NCBI Taxonomy" id="1306179"/>
    <lineage>
        <taxon>Bacteria</taxon>
        <taxon>Bacillati</taxon>
        <taxon>Actinomycetota</taxon>
        <taxon>Actinomycetes</taxon>
        <taxon>Kitasatosporales</taxon>
        <taxon>Streptomycetaceae</taxon>
        <taxon>Streptomyces</taxon>
    </lineage>
</organism>
<dbReference type="GO" id="GO:0043190">
    <property type="term" value="C:ATP-binding cassette (ABC) transporter complex"/>
    <property type="evidence" value="ECO:0007669"/>
    <property type="project" value="InterPro"/>
</dbReference>
<dbReference type="EMBL" id="BMVF01000003">
    <property type="protein sequence ID" value="GHD86628.1"/>
    <property type="molecule type" value="Genomic_DNA"/>
</dbReference>
<keyword evidence="8" id="KW-1185">Reference proteome</keyword>
<feature type="chain" id="PRO_5038385108" evidence="5">
    <location>
        <begin position="24"/>
        <end position="525"/>
    </location>
</feature>
<dbReference type="FunFam" id="3.10.105.10:FF:000012">
    <property type="entry name" value="Peptide/nickel transport system substrate-binding protein"/>
    <property type="match status" value="1"/>
</dbReference>
<dbReference type="Proteomes" id="UP000608955">
    <property type="component" value="Unassembled WGS sequence"/>
</dbReference>
<evidence type="ECO:0000256" key="5">
    <source>
        <dbReference type="SAM" id="SignalP"/>
    </source>
</evidence>
<evidence type="ECO:0000313" key="8">
    <source>
        <dbReference type="Proteomes" id="UP000608955"/>
    </source>
</evidence>
<dbReference type="PANTHER" id="PTHR30290">
    <property type="entry name" value="PERIPLASMIC BINDING COMPONENT OF ABC TRANSPORTER"/>
    <property type="match status" value="1"/>
</dbReference>
<comment type="caution">
    <text evidence="7">The sequence shown here is derived from an EMBL/GenBank/DDBJ whole genome shotgun (WGS) entry which is preliminary data.</text>
</comment>
<proteinExistence type="inferred from homology"/>
<dbReference type="InterPro" id="IPR039424">
    <property type="entry name" value="SBP_5"/>
</dbReference>
<evidence type="ECO:0000259" key="6">
    <source>
        <dbReference type="Pfam" id="PF00496"/>
    </source>
</evidence>
<dbReference type="GO" id="GO:0030313">
    <property type="term" value="C:cell envelope"/>
    <property type="evidence" value="ECO:0007669"/>
    <property type="project" value="UniProtKB-SubCell"/>
</dbReference>
<keyword evidence="7" id="KW-0449">Lipoprotein</keyword>
<feature type="domain" description="Solute-binding protein family 5" evidence="6">
    <location>
        <begin position="78"/>
        <end position="441"/>
    </location>
</feature>
<evidence type="ECO:0000256" key="2">
    <source>
        <dbReference type="ARBA" id="ARBA00005695"/>
    </source>
</evidence>
<comment type="subcellular location">
    <subcellularLocation>
        <location evidence="1">Cell envelope</location>
    </subcellularLocation>
</comment>
<dbReference type="PIRSF" id="PIRSF002741">
    <property type="entry name" value="MppA"/>
    <property type="match status" value="1"/>
</dbReference>
<dbReference type="Gene3D" id="3.40.190.10">
    <property type="entry name" value="Periplasmic binding protein-like II"/>
    <property type="match status" value="1"/>
</dbReference>
<keyword evidence="3" id="KW-0813">Transport</keyword>
<dbReference type="GO" id="GO:0015833">
    <property type="term" value="P:peptide transport"/>
    <property type="evidence" value="ECO:0007669"/>
    <property type="project" value="TreeGrafter"/>
</dbReference>
<dbReference type="InterPro" id="IPR000914">
    <property type="entry name" value="SBP_5_dom"/>
</dbReference>
<dbReference type="RefSeq" id="WP_190176966.1">
    <property type="nucleotide sequence ID" value="NZ_BMVF01000003.1"/>
</dbReference>
<dbReference type="AlphaFoldDB" id="A0A918Y1J1"/>
<gene>
    <name evidence="7" type="ORF">GCM10010508_15480</name>
</gene>
<dbReference type="SUPFAM" id="SSF53850">
    <property type="entry name" value="Periplasmic binding protein-like II"/>
    <property type="match status" value="1"/>
</dbReference>
<name>A0A918Y1J1_9ACTN</name>
<dbReference type="Gene3D" id="3.10.105.10">
    <property type="entry name" value="Dipeptide-binding Protein, Domain 3"/>
    <property type="match status" value="1"/>
</dbReference>
<evidence type="ECO:0000256" key="4">
    <source>
        <dbReference type="ARBA" id="ARBA00022729"/>
    </source>
</evidence>
<sequence>MFNRKRCLRPVVAVASISLVAGCSVLSDGNSADKGPIIVGTTSAPSTLDPAASWDQSWELFRNIYQTLLNYPVGATAPQPDAAKSCRFTDSSNTVYSCELRAGLTFSNGHKLDARAVKYSIDRIRKIDVNGGPAGLLDSLDSVQAVGDRQVVFHLNKPDATFPFVLATPGMSIVDPEEYSDKAVRKGDTIAGSGPYDLQNYQPGKQAVLVANKRYKGFADRRNDAVTIRYFQDSQALAADLRDKKLDLTFRGLAADDVISFQRNDSKDMDVTEGASNEIEYLVFNPKDPWAGKLAVRKAVAQLINRSAIAHDVYKDTVEPLYSMVPAGLTGHNTAYFDDFGDPSAAKARRFLTDAGITQKVPLALWYTTDRYGSATAKEFQEIKRQLEASGLFTITLHGRPWNTYVEGYEKGEYPVFGRGWSPDFPDPDNFVAPFVGKQNALGTPYPAPEITDKLLPQSRRESDRANVVKEFGQAQRILADDARLVPLWQSKQYLASRDDISGAEQSLDPSSIMMMWELYRKTSW</sequence>
<feature type="signal peptide" evidence="5">
    <location>
        <begin position="1"/>
        <end position="23"/>
    </location>
</feature>
<protein>
    <submittedName>
        <fullName evidence="7">Solute-binding transport lipoprotein</fullName>
    </submittedName>
</protein>
<reference evidence="7" key="1">
    <citation type="journal article" date="2014" name="Int. J. Syst. Evol. Microbiol.">
        <title>Complete genome sequence of Corynebacterium casei LMG S-19264T (=DSM 44701T), isolated from a smear-ripened cheese.</title>
        <authorList>
            <consortium name="US DOE Joint Genome Institute (JGI-PGF)"/>
            <person name="Walter F."/>
            <person name="Albersmeier A."/>
            <person name="Kalinowski J."/>
            <person name="Ruckert C."/>
        </authorList>
    </citation>
    <scope>NUCLEOTIDE SEQUENCE</scope>
    <source>
        <strain evidence="7">JCM 4654</strain>
    </source>
</reference>
<evidence type="ECO:0000256" key="3">
    <source>
        <dbReference type="ARBA" id="ARBA00022448"/>
    </source>
</evidence>
<dbReference type="Pfam" id="PF00496">
    <property type="entry name" value="SBP_bac_5"/>
    <property type="match status" value="1"/>
</dbReference>
<dbReference type="GO" id="GO:1904680">
    <property type="term" value="F:peptide transmembrane transporter activity"/>
    <property type="evidence" value="ECO:0007669"/>
    <property type="project" value="TreeGrafter"/>
</dbReference>